<evidence type="ECO:0000256" key="2">
    <source>
        <dbReference type="ARBA" id="ARBA00022692"/>
    </source>
</evidence>
<evidence type="ECO:0000256" key="3">
    <source>
        <dbReference type="ARBA" id="ARBA00022989"/>
    </source>
</evidence>
<dbReference type="EC" id="3.4.21.-" evidence="6"/>
<dbReference type="SUPFAM" id="SSF144091">
    <property type="entry name" value="Rhomboid-like"/>
    <property type="match status" value="1"/>
</dbReference>
<dbReference type="InterPro" id="IPR035952">
    <property type="entry name" value="Rhomboid-like_sf"/>
</dbReference>
<keyword evidence="3 5" id="KW-1133">Transmembrane helix</keyword>
<protein>
    <submittedName>
        <fullName evidence="6">Rhomboid family intramembrane serine protease</fullName>
        <ecNumber evidence="6">3.4.21.-</ecNumber>
    </submittedName>
</protein>
<comment type="caution">
    <text evidence="6">The sequence shown here is derived from an EMBL/GenBank/DDBJ whole genome shotgun (WGS) entry which is preliminary data.</text>
</comment>
<feature type="transmembrane region" description="Helical" evidence="5">
    <location>
        <begin position="126"/>
        <end position="149"/>
    </location>
</feature>
<dbReference type="EMBL" id="JBBMEX010000001">
    <property type="protein sequence ID" value="MEQ2556329.1"/>
    <property type="molecule type" value="Genomic_DNA"/>
</dbReference>
<keyword evidence="7" id="KW-1185">Reference proteome</keyword>
<reference evidence="6 7" key="1">
    <citation type="submission" date="2024-03" db="EMBL/GenBank/DDBJ databases">
        <title>Human intestinal bacterial collection.</title>
        <authorList>
            <person name="Pauvert C."/>
            <person name="Hitch T.C.A."/>
            <person name="Clavel T."/>
        </authorList>
    </citation>
    <scope>NUCLEOTIDE SEQUENCE [LARGE SCALE GENOMIC DNA]</scope>
    <source>
        <strain evidence="6 7">CLA-AA-H185</strain>
    </source>
</reference>
<feature type="transmembrane region" description="Helical" evidence="5">
    <location>
        <begin position="21"/>
        <end position="44"/>
    </location>
</feature>
<keyword evidence="2 5" id="KW-0812">Transmembrane</keyword>
<evidence type="ECO:0000256" key="4">
    <source>
        <dbReference type="ARBA" id="ARBA00023136"/>
    </source>
</evidence>
<evidence type="ECO:0000313" key="7">
    <source>
        <dbReference type="Proteomes" id="UP001454489"/>
    </source>
</evidence>
<comment type="subcellular location">
    <subcellularLocation>
        <location evidence="1">Membrane</location>
        <topology evidence="1">Multi-pass membrane protein</topology>
    </subcellularLocation>
</comment>
<organism evidence="6 7">
    <name type="scientific">Maccoyibacter intestinihominis</name>
    <dbReference type="NCBI Taxonomy" id="3133499"/>
    <lineage>
        <taxon>Bacteria</taxon>
        <taxon>Bacillati</taxon>
        <taxon>Bacillota</taxon>
        <taxon>Clostridia</taxon>
        <taxon>Lachnospirales</taxon>
        <taxon>Lachnospiraceae</taxon>
        <taxon>Maccoyibacter</taxon>
    </lineage>
</organism>
<feature type="transmembrane region" description="Helical" evidence="5">
    <location>
        <begin position="156"/>
        <end position="174"/>
    </location>
</feature>
<dbReference type="Proteomes" id="UP001454489">
    <property type="component" value="Unassembled WGS sequence"/>
</dbReference>
<dbReference type="GO" id="GO:0006508">
    <property type="term" value="P:proteolysis"/>
    <property type="evidence" value="ECO:0007669"/>
    <property type="project" value="UniProtKB-KW"/>
</dbReference>
<sequence>MNYLNKLERKIGKYAIPNLSLWLVVTYALGYLMMYMTPGIISYLMLEPAMVLRGQVWRLVTWVLIPPSTGNIFFYIIMIMLYYSLGTALERTWGTFRFNVYIFGGMIFTVIGAFVAYGFLSVTGGLTIGIGYYVTTYYINMAIFLAFAVCFPNMQILLWFIIPVRMKWMAYVYAALTIYDFVTTGAVGRISIAAALLNFLIFYLSTRNYQRVSPKEVHRKYVFKTQMRDAEMRHSGGVTKHKCAVCGRTEKDDPTLEFRFCSKCDGNYEYCQDHLFTHEHIKRS</sequence>
<gene>
    <name evidence="6" type="ORF">WMO43_00330</name>
</gene>
<accession>A0ABV1H9F2</accession>
<name>A0ABV1H9F2_9FIRM</name>
<evidence type="ECO:0000256" key="5">
    <source>
        <dbReference type="SAM" id="Phobius"/>
    </source>
</evidence>
<feature type="transmembrane region" description="Helical" evidence="5">
    <location>
        <begin position="186"/>
        <end position="205"/>
    </location>
</feature>
<keyword evidence="6" id="KW-0378">Hydrolase</keyword>
<evidence type="ECO:0000256" key="1">
    <source>
        <dbReference type="ARBA" id="ARBA00004141"/>
    </source>
</evidence>
<keyword evidence="4 5" id="KW-0472">Membrane</keyword>
<dbReference type="Gene3D" id="1.20.1540.10">
    <property type="entry name" value="Rhomboid-like"/>
    <property type="match status" value="1"/>
</dbReference>
<proteinExistence type="predicted"/>
<keyword evidence="6" id="KW-0645">Protease</keyword>
<dbReference type="RefSeq" id="WP_353529299.1">
    <property type="nucleotide sequence ID" value="NZ_JBBMEX010000001.1"/>
</dbReference>
<dbReference type="GO" id="GO:0008233">
    <property type="term" value="F:peptidase activity"/>
    <property type="evidence" value="ECO:0007669"/>
    <property type="project" value="UniProtKB-KW"/>
</dbReference>
<evidence type="ECO:0000313" key="6">
    <source>
        <dbReference type="EMBL" id="MEQ2556329.1"/>
    </source>
</evidence>
<feature type="transmembrane region" description="Helical" evidence="5">
    <location>
        <begin position="98"/>
        <end position="120"/>
    </location>
</feature>
<feature type="transmembrane region" description="Helical" evidence="5">
    <location>
        <begin position="64"/>
        <end position="86"/>
    </location>
</feature>